<dbReference type="InterPro" id="IPR004111">
    <property type="entry name" value="Repressor_TetR_C"/>
</dbReference>
<evidence type="ECO:0000256" key="2">
    <source>
        <dbReference type="ARBA" id="ARBA00023125"/>
    </source>
</evidence>
<evidence type="ECO:0000256" key="4">
    <source>
        <dbReference type="PROSITE-ProRule" id="PRU00335"/>
    </source>
</evidence>
<keyword evidence="3" id="KW-0804">Transcription</keyword>
<name>A0A5R9G798_9BACL</name>
<feature type="domain" description="HTH tetR-type" evidence="5">
    <location>
        <begin position="10"/>
        <end position="70"/>
    </location>
</feature>
<comment type="caution">
    <text evidence="6">The sequence shown here is derived from an EMBL/GenBank/DDBJ whole genome shotgun (WGS) entry which is preliminary data.</text>
</comment>
<evidence type="ECO:0000313" key="6">
    <source>
        <dbReference type="EMBL" id="TLS49318.1"/>
    </source>
</evidence>
<proteinExistence type="predicted"/>
<dbReference type="EMBL" id="VCIW01000022">
    <property type="protein sequence ID" value="TLS49318.1"/>
    <property type="molecule type" value="Genomic_DNA"/>
</dbReference>
<keyword evidence="1" id="KW-0805">Transcription regulation</keyword>
<dbReference type="InterPro" id="IPR009057">
    <property type="entry name" value="Homeodomain-like_sf"/>
</dbReference>
<dbReference type="Gene3D" id="1.10.10.60">
    <property type="entry name" value="Homeodomain-like"/>
    <property type="match status" value="1"/>
</dbReference>
<dbReference type="InterPro" id="IPR001647">
    <property type="entry name" value="HTH_TetR"/>
</dbReference>
<accession>A0A5R9G798</accession>
<dbReference type="SUPFAM" id="SSF46689">
    <property type="entry name" value="Homeodomain-like"/>
    <property type="match status" value="1"/>
</dbReference>
<dbReference type="GO" id="GO:0045892">
    <property type="term" value="P:negative regulation of DNA-templated transcription"/>
    <property type="evidence" value="ECO:0007669"/>
    <property type="project" value="InterPro"/>
</dbReference>
<dbReference type="InterPro" id="IPR036271">
    <property type="entry name" value="Tet_transcr_reg_TetR-rel_C_sf"/>
</dbReference>
<evidence type="ECO:0000313" key="7">
    <source>
        <dbReference type="Proteomes" id="UP000309676"/>
    </source>
</evidence>
<dbReference type="Pfam" id="PF00440">
    <property type="entry name" value="TetR_N"/>
    <property type="match status" value="1"/>
</dbReference>
<dbReference type="Pfam" id="PF02909">
    <property type="entry name" value="TetR_C_1"/>
    <property type="match status" value="1"/>
</dbReference>
<gene>
    <name evidence="6" type="ORF">FE782_26045</name>
</gene>
<keyword evidence="7" id="KW-1185">Reference proteome</keyword>
<evidence type="ECO:0000256" key="3">
    <source>
        <dbReference type="ARBA" id="ARBA00023163"/>
    </source>
</evidence>
<dbReference type="GO" id="GO:0003677">
    <property type="term" value="F:DNA binding"/>
    <property type="evidence" value="ECO:0007669"/>
    <property type="project" value="UniProtKB-UniRule"/>
</dbReference>
<dbReference type="SUPFAM" id="SSF48498">
    <property type="entry name" value="Tetracyclin repressor-like, C-terminal domain"/>
    <property type="match status" value="1"/>
</dbReference>
<reference evidence="6 7" key="1">
    <citation type="submission" date="2019-05" db="EMBL/GenBank/DDBJ databases">
        <authorList>
            <person name="Narsing Rao M.P."/>
            <person name="Li W.J."/>
        </authorList>
    </citation>
    <scope>NUCLEOTIDE SEQUENCE [LARGE SCALE GENOMIC DNA]</scope>
    <source>
        <strain evidence="6 7">SYSU_K30003</strain>
    </source>
</reference>
<feature type="DNA-binding region" description="H-T-H motif" evidence="4">
    <location>
        <begin position="33"/>
        <end position="52"/>
    </location>
</feature>
<dbReference type="RefSeq" id="WP_138197295.1">
    <property type="nucleotide sequence ID" value="NZ_VCIW01000022.1"/>
</dbReference>
<dbReference type="OrthoDB" id="166040at2"/>
<evidence type="ECO:0000259" key="5">
    <source>
        <dbReference type="PROSITE" id="PS50977"/>
    </source>
</evidence>
<dbReference type="AlphaFoldDB" id="A0A5R9G798"/>
<dbReference type="Proteomes" id="UP000309676">
    <property type="component" value="Unassembled WGS sequence"/>
</dbReference>
<keyword evidence="2 4" id="KW-0238">DNA-binding</keyword>
<dbReference type="PROSITE" id="PS50977">
    <property type="entry name" value="HTH_TETR_2"/>
    <property type="match status" value="1"/>
</dbReference>
<sequence>MAKRTSDSEKLDLSVIVQTAMALLQEEGVEKLTIRRLAQALNIKGASLYWYIRDKHELMSLMGEEICKGIAFPDENLPWEEQLLEFSGRCRTTYLEIRDSVHVLVQTPPTTPYRLHLITKVNGMLEKAGFAGRDLFSAGWMLNNYICSFLLDEYRVTLMDRNESTPVPDMEHEFYFGVQVLIKGFRNMGGKD</sequence>
<organism evidence="6 7">
    <name type="scientific">Paenibacillus antri</name>
    <dbReference type="NCBI Taxonomy" id="2582848"/>
    <lineage>
        <taxon>Bacteria</taxon>
        <taxon>Bacillati</taxon>
        <taxon>Bacillota</taxon>
        <taxon>Bacilli</taxon>
        <taxon>Bacillales</taxon>
        <taxon>Paenibacillaceae</taxon>
        <taxon>Paenibacillus</taxon>
    </lineage>
</organism>
<protein>
    <submittedName>
        <fullName evidence="6">TetR family transcriptional regulator</fullName>
    </submittedName>
</protein>
<dbReference type="PRINTS" id="PR00455">
    <property type="entry name" value="HTHTETR"/>
</dbReference>
<dbReference type="Gene3D" id="1.10.357.10">
    <property type="entry name" value="Tetracycline Repressor, domain 2"/>
    <property type="match status" value="1"/>
</dbReference>
<evidence type="ECO:0000256" key="1">
    <source>
        <dbReference type="ARBA" id="ARBA00023015"/>
    </source>
</evidence>